<proteinExistence type="predicted"/>
<feature type="region of interest" description="Disordered" evidence="1">
    <location>
        <begin position="15"/>
        <end position="43"/>
    </location>
</feature>
<evidence type="ECO:0000256" key="1">
    <source>
        <dbReference type="SAM" id="MobiDB-lite"/>
    </source>
</evidence>
<name>A0A2Z5J710_STRAR</name>
<evidence type="ECO:0000313" key="3">
    <source>
        <dbReference type="Proteomes" id="UP000252698"/>
    </source>
</evidence>
<protein>
    <submittedName>
        <fullName evidence="2">Uncharacterized protein</fullName>
    </submittedName>
</protein>
<dbReference type="Proteomes" id="UP000252698">
    <property type="component" value="Chromosome"/>
</dbReference>
<dbReference type="KEGG" id="sata:C5746_02665"/>
<gene>
    <name evidence="2" type="ORF">C5746_02665</name>
</gene>
<organism evidence="2 3">
    <name type="scientific">Streptomyces atratus</name>
    <dbReference type="NCBI Taxonomy" id="1893"/>
    <lineage>
        <taxon>Bacteria</taxon>
        <taxon>Bacillati</taxon>
        <taxon>Actinomycetota</taxon>
        <taxon>Actinomycetes</taxon>
        <taxon>Kitasatosporales</taxon>
        <taxon>Streptomycetaceae</taxon>
        <taxon>Streptomyces</taxon>
    </lineage>
</organism>
<dbReference type="EMBL" id="CP027306">
    <property type="protein sequence ID" value="AXE76050.1"/>
    <property type="molecule type" value="Genomic_DNA"/>
</dbReference>
<dbReference type="RefSeq" id="WP_114242715.1">
    <property type="nucleotide sequence ID" value="NZ_CP027306.1"/>
</dbReference>
<dbReference type="GeneID" id="95517469"/>
<reference evidence="2 3" key="1">
    <citation type="journal article" date="2018" name="Front. Microbiol.">
        <title>Genome Sequencing of Streptomyces atratus SCSIOZH16 and Activation Production of Nocardamine via Metabolic Engineering.</title>
        <authorList>
            <person name="Li Y."/>
            <person name="Zhang C."/>
            <person name="Liu C."/>
            <person name="Ju J."/>
            <person name="Ma J."/>
        </authorList>
    </citation>
    <scope>NUCLEOTIDE SEQUENCE [LARGE SCALE GENOMIC DNA]</scope>
    <source>
        <strain evidence="2 3">SCSIO_ZH16</strain>
    </source>
</reference>
<feature type="compositionally biased region" description="Low complexity" evidence="1">
    <location>
        <begin position="21"/>
        <end position="31"/>
    </location>
</feature>
<accession>A0A2Z5J710</accession>
<sequence length="67" mass="7271">MPRYLMGTALAEAPHAINRATSTDTTRTPPDTDIPDSVRTTRRTETSAAINRAFDIPVHPAPATRPT</sequence>
<evidence type="ECO:0000313" key="2">
    <source>
        <dbReference type="EMBL" id="AXE76050.1"/>
    </source>
</evidence>
<dbReference type="AlphaFoldDB" id="A0A2Z5J710"/>